<dbReference type="Pfam" id="PF00528">
    <property type="entry name" value="BPD_transp_1"/>
    <property type="match status" value="1"/>
</dbReference>
<dbReference type="Gene3D" id="1.10.3720.10">
    <property type="entry name" value="MetI-like"/>
    <property type="match status" value="1"/>
</dbReference>
<reference evidence="9" key="1">
    <citation type="submission" date="2020-05" db="EMBL/GenBank/DDBJ databases">
        <authorList>
            <person name="Chiriac C."/>
            <person name="Salcher M."/>
            <person name="Ghai R."/>
            <person name="Kavagutti S V."/>
        </authorList>
    </citation>
    <scope>NUCLEOTIDE SEQUENCE</scope>
</reference>
<dbReference type="GO" id="GO:0005886">
    <property type="term" value="C:plasma membrane"/>
    <property type="evidence" value="ECO:0007669"/>
    <property type="project" value="UniProtKB-SubCell"/>
</dbReference>
<gene>
    <name evidence="9" type="ORF">UFOPK1726_00824</name>
</gene>
<name>A0A6J6EU88_9ZZZZ</name>
<evidence type="ECO:0000256" key="4">
    <source>
        <dbReference type="ARBA" id="ARBA00022692"/>
    </source>
</evidence>
<dbReference type="SUPFAM" id="SSF161098">
    <property type="entry name" value="MetI-like"/>
    <property type="match status" value="1"/>
</dbReference>
<dbReference type="EMBL" id="CAEZTT010000093">
    <property type="protein sequence ID" value="CAB4579716.1"/>
    <property type="molecule type" value="Genomic_DNA"/>
</dbReference>
<evidence type="ECO:0000313" key="9">
    <source>
        <dbReference type="EMBL" id="CAB4579716.1"/>
    </source>
</evidence>
<feature type="transmembrane region" description="Helical" evidence="7">
    <location>
        <begin position="12"/>
        <end position="30"/>
    </location>
</feature>
<evidence type="ECO:0000256" key="3">
    <source>
        <dbReference type="ARBA" id="ARBA00022475"/>
    </source>
</evidence>
<feature type="transmembrane region" description="Helical" evidence="7">
    <location>
        <begin position="262"/>
        <end position="282"/>
    </location>
</feature>
<accession>A0A6J6EU88</accession>
<dbReference type="InterPro" id="IPR035906">
    <property type="entry name" value="MetI-like_sf"/>
</dbReference>
<dbReference type="PANTHER" id="PTHR30193:SF37">
    <property type="entry name" value="INNER MEMBRANE ABC TRANSPORTER PERMEASE PROTEIN YCJO"/>
    <property type="match status" value="1"/>
</dbReference>
<dbReference type="PROSITE" id="PS50928">
    <property type="entry name" value="ABC_TM1"/>
    <property type="match status" value="1"/>
</dbReference>
<dbReference type="AlphaFoldDB" id="A0A6J6EU88"/>
<dbReference type="GO" id="GO:0055085">
    <property type="term" value="P:transmembrane transport"/>
    <property type="evidence" value="ECO:0007669"/>
    <property type="project" value="InterPro"/>
</dbReference>
<feature type="transmembrane region" description="Helical" evidence="7">
    <location>
        <begin position="155"/>
        <end position="177"/>
    </location>
</feature>
<evidence type="ECO:0000256" key="7">
    <source>
        <dbReference type="SAM" id="Phobius"/>
    </source>
</evidence>
<dbReference type="CDD" id="cd06261">
    <property type="entry name" value="TM_PBP2"/>
    <property type="match status" value="1"/>
</dbReference>
<sequence>MKKAKVDYSAYLFIAPIFIGLVVFYVYAFLRNIFLSFNDVGVFGERTYVGLQNFRDLIQDPIFRRATVNTFFYAGVGVPLVVIISIGLAWLLNQKIKGLVFYRTAVFIPAITLPAAIGLLWRWLYNSQYGLINYLLGLIGVEPKAWLGDTELVRWSILIVLVWASVSYMVIILLAGLQRIPSMYVEAAQIDGANTRQVFFKITLPLLSPTIFFVTVISMIGMLQVFDFIFLMIRSESVAYQYAISLVTYFYESAFALNLRGYGAAISVVLLGIIFAITAIQFRLQKRWVHYD</sequence>
<feature type="transmembrane region" description="Helical" evidence="7">
    <location>
        <begin position="104"/>
        <end position="124"/>
    </location>
</feature>
<dbReference type="InterPro" id="IPR000515">
    <property type="entry name" value="MetI-like"/>
</dbReference>
<evidence type="ECO:0000256" key="2">
    <source>
        <dbReference type="ARBA" id="ARBA00022448"/>
    </source>
</evidence>
<keyword evidence="2" id="KW-0813">Transport</keyword>
<evidence type="ECO:0000256" key="1">
    <source>
        <dbReference type="ARBA" id="ARBA00004651"/>
    </source>
</evidence>
<keyword evidence="4 7" id="KW-0812">Transmembrane</keyword>
<keyword evidence="6 7" id="KW-0472">Membrane</keyword>
<protein>
    <submittedName>
        <fullName evidence="9">Unannotated protein</fullName>
    </submittedName>
</protein>
<feature type="transmembrane region" description="Helical" evidence="7">
    <location>
        <begin position="71"/>
        <end position="92"/>
    </location>
</feature>
<evidence type="ECO:0000259" key="8">
    <source>
        <dbReference type="PROSITE" id="PS50928"/>
    </source>
</evidence>
<evidence type="ECO:0000256" key="5">
    <source>
        <dbReference type="ARBA" id="ARBA00022989"/>
    </source>
</evidence>
<dbReference type="InterPro" id="IPR051393">
    <property type="entry name" value="ABC_transporter_permease"/>
</dbReference>
<feature type="domain" description="ABC transmembrane type-1" evidence="8">
    <location>
        <begin position="67"/>
        <end position="281"/>
    </location>
</feature>
<keyword evidence="5 7" id="KW-1133">Transmembrane helix</keyword>
<evidence type="ECO:0000256" key="6">
    <source>
        <dbReference type="ARBA" id="ARBA00023136"/>
    </source>
</evidence>
<proteinExistence type="predicted"/>
<organism evidence="9">
    <name type="scientific">freshwater metagenome</name>
    <dbReference type="NCBI Taxonomy" id="449393"/>
    <lineage>
        <taxon>unclassified sequences</taxon>
        <taxon>metagenomes</taxon>
        <taxon>ecological metagenomes</taxon>
    </lineage>
</organism>
<dbReference type="PANTHER" id="PTHR30193">
    <property type="entry name" value="ABC TRANSPORTER PERMEASE PROTEIN"/>
    <property type="match status" value="1"/>
</dbReference>
<keyword evidence="3" id="KW-1003">Cell membrane</keyword>
<feature type="transmembrane region" description="Helical" evidence="7">
    <location>
        <begin position="198"/>
        <end position="222"/>
    </location>
</feature>
<comment type="subcellular location">
    <subcellularLocation>
        <location evidence="1">Cell membrane</location>
        <topology evidence="1">Multi-pass membrane protein</topology>
    </subcellularLocation>
</comment>